<dbReference type="SUPFAM" id="SSF51126">
    <property type="entry name" value="Pectin lyase-like"/>
    <property type="match status" value="1"/>
</dbReference>
<organism evidence="2 3">
    <name type="scientific">Chlorella ohadii</name>
    <dbReference type="NCBI Taxonomy" id="2649997"/>
    <lineage>
        <taxon>Eukaryota</taxon>
        <taxon>Viridiplantae</taxon>
        <taxon>Chlorophyta</taxon>
        <taxon>core chlorophytes</taxon>
        <taxon>Trebouxiophyceae</taxon>
        <taxon>Chlorellales</taxon>
        <taxon>Chlorellaceae</taxon>
        <taxon>Chlorella clade</taxon>
        <taxon>Chlorella</taxon>
    </lineage>
</organism>
<reference evidence="2" key="1">
    <citation type="submission" date="2020-11" db="EMBL/GenBank/DDBJ databases">
        <title>Chlorella ohadii genome sequencing and assembly.</title>
        <authorList>
            <person name="Murik O."/>
            <person name="Treves H."/>
            <person name="Kedem I."/>
            <person name="Shotland Y."/>
            <person name="Kaplan A."/>
        </authorList>
    </citation>
    <scope>NUCLEOTIDE SEQUENCE</scope>
    <source>
        <strain evidence="2">1</strain>
    </source>
</reference>
<keyword evidence="1" id="KW-0732">Signal</keyword>
<dbReference type="EMBL" id="JADXDR010000104">
    <property type="protein sequence ID" value="KAI7839281.1"/>
    <property type="molecule type" value="Genomic_DNA"/>
</dbReference>
<feature type="chain" id="PRO_5042081825" description="Pectate lyase superfamily protein domain-containing protein" evidence="1">
    <location>
        <begin position="30"/>
        <end position="536"/>
    </location>
</feature>
<dbReference type="Proteomes" id="UP001205105">
    <property type="component" value="Unassembled WGS sequence"/>
</dbReference>
<evidence type="ECO:0000256" key="1">
    <source>
        <dbReference type="SAM" id="SignalP"/>
    </source>
</evidence>
<comment type="caution">
    <text evidence="2">The sequence shown here is derived from an EMBL/GenBank/DDBJ whole genome shotgun (WGS) entry which is preliminary data.</text>
</comment>
<protein>
    <recommendedName>
        <fullName evidence="4">Pectate lyase superfamily protein domain-containing protein</fullName>
    </recommendedName>
</protein>
<dbReference type="InterPro" id="IPR011050">
    <property type="entry name" value="Pectin_lyase_fold/virulence"/>
</dbReference>
<evidence type="ECO:0008006" key="4">
    <source>
        <dbReference type="Google" id="ProtNLM"/>
    </source>
</evidence>
<evidence type="ECO:0000313" key="2">
    <source>
        <dbReference type="EMBL" id="KAI7839281.1"/>
    </source>
</evidence>
<accession>A0AAD5DN95</accession>
<dbReference type="AlphaFoldDB" id="A0AAD5DN95"/>
<sequence>MLRHCCWRSVLCTAILAALLAAALPRGAALQPTSRACGTLESTLLARGQGLVDDAPSLAALDADPSTGLIHLSSGSRHLVASNLTLSKPLWGEAGARLLVRRNATLAIEAQPEHPLVQLFDVADGGRVVFGSDTLRVFPEWFGAVGDGKADDSQAVQLAADAAAASGSPMLYLQGSYGLGSEVVFGPATMRGNPSGVTLSPGGFPFKMVLPHLSGFAGFCVRLLGADLASLHLQTLSACGDAIRLELATGPQPGSDASTVLDNTIWFSNITDSQVGIAIRAGSGCAAEACVLQGNLIRGRSISGCGPARRLVAAIGWFGGSPAPAWDSNQFDIGSVTPCGRGPQVGSVGAVPAGARLFSGYHLAMQGSIHLREAQPEGAAALHGLASLVDWSGQTTPPPGHKSIRIATKPGSKAAFNGGRSLLGNFFTLRAVPEQAHTRQPSPPSDWPPGGTAKFYAYHQAATGELYHIKCGAEQQAATGLPLVACTQVRDNSALGGGAAVAEEIELTLINLSGATIHRRGQGVVFRLAVATMGAP</sequence>
<proteinExistence type="predicted"/>
<dbReference type="InterPro" id="IPR012334">
    <property type="entry name" value="Pectin_lyas_fold"/>
</dbReference>
<gene>
    <name evidence="2" type="ORF">COHA_006979</name>
</gene>
<name>A0AAD5DN95_9CHLO</name>
<evidence type="ECO:0000313" key="3">
    <source>
        <dbReference type="Proteomes" id="UP001205105"/>
    </source>
</evidence>
<feature type="signal peptide" evidence="1">
    <location>
        <begin position="1"/>
        <end position="29"/>
    </location>
</feature>
<dbReference type="Gene3D" id="2.160.20.10">
    <property type="entry name" value="Single-stranded right-handed beta-helix, Pectin lyase-like"/>
    <property type="match status" value="1"/>
</dbReference>
<keyword evidence="3" id="KW-1185">Reference proteome</keyword>